<feature type="domain" description="Aminoglycoside phosphotransferase" evidence="1">
    <location>
        <begin position="43"/>
        <end position="246"/>
    </location>
</feature>
<dbReference type="InterPro" id="IPR002575">
    <property type="entry name" value="Aminoglycoside_PTrfase"/>
</dbReference>
<accession>A0ABR8NRX7</accession>
<dbReference type="Gene3D" id="3.90.1200.10">
    <property type="match status" value="1"/>
</dbReference>
<sequence>MPSAGPGFDRLSAAQRALVGEWMPAAEVVADLSWNLVDTVVLRVRHDGDEFVVKAAGPDGHHFARELDAHLGGLLSVWADGGNAPVMRHHDRDARVLVTQWLPGELAYRTPWGVDPAVHRRAGALLRVLHAQAARPSDGVDAAASARSLVWLDSPHAIVPDVEARLRAALAALGPWEADLVPTHGDWQPRNWLVDPAASDEVRVIDFGRFAFRPAASDFVRLAVQEWRENPACEAAFLDGYGDDPRHPDHWLLMRMREAIGTACWAHQVGDEAFEAQGHRMIADALAEFDAR</sequence>
<dbReference type="Pfam" id="PF01636">
    <property type="entry name" value="APH"/>
    <property type="match status" value="1"/>
</dbReference>
<gene>
    <name evidence="2" type="ORF">IF188_17025</name>
</gene>
<evidence type="ECO:0000259" key="1">
    <source>
        <dbReference type="Pfam" id="PF01636"/>
    </source>
</evidence>
<comment type="caution">
    <text evidence="2">The sequence shown here is derived from an EMBL/GenBank/DDBJ whole genome shotgun (WGS) entry which is preliminary data.</text>
</comment>
<name>A0ABR8NRX7_9MICO</name>
<reference evidence="2 3" key="1">
    <citation type="submission" date="2020-09" db="EMBL/GenBank/DDBJ databases">
        <title>Isolation and identification of active actinomycetes.</title>
        <authorList>
            <person name="Li X."/>
        </authorList>
    </citation>
    <scope>NUCLEOTIDE SEQUENCE [LARGE SCALE GENOMIC DNA]</scope>
    <source>
        <strain evidence="2 3">NEAU-LLC</strain>
    </source>
</reference>
<organism evidence="2 3">
    <name type="scientific">Microbacterium helvum</name>
    <dbReference type="NCBI Taxonomy" id="2773713"/>
    <lineage>
        <taxon>Bacteria</taxon>
        <taxon>Bacillati</taxon>
        <taxon>Actinomycetota</taxon>
        <taxon>Actinomycetes</taxon>
        <taxon>Micrococcales</taxon>
        <taxon>Microbacteriaceae</taxon>
        <taxon>Microbacterium</taxon>
    </lineage>
</organism>
<dbReference type="SUPFAM" id="SSF56112">
    <property type="entry name" value="Protein kinase-like (PK-like)"/>
    <property type="match status" value="1"/>
</dbReference>
<protein>
    <submittedName>
        <fullName evidence="2">Phosphotransferase</fullName>
    </submittedName>
</protein>
<evidence type="ECO:0000313" key="2">
    <source>
        <dbReference type="EMBL" id="MBD3943396.1"/>
    </source>
</evidence>
<keyword evidence="3" id="KW-1185">Reference proteome</keyword>
<evidence type="ECO:0000313" key="3">
    <source>
        <dbReference type="Proteomes" id="UP000598426"/>
    </source>
</evidence>
<dbReference type="InterPro" id="IPR011009">
    <property type="entry name" value="Kinase-like_dom_sf"/>
</dbReference>
<dbReference type="EMBL" id="JACXZS010000012">
    <property type="protein sequence ID" value="MBD3943396.1"/>
    <property type="molecule type" value="Genomic_DNA"/>
</dbReference>
<dbReference type="RefSeq" id="WP_191172992.1">
    <property type="nucleotide sequence ID" value="NZ_JACXZS010000012.1"/>
</dbReference>
<proteinExistence type="predicted"/>
<dbReference type="Proteomes" id="UP000598426">
    <property type="component" value="Unassembled WGS sequence"/>
</dbReference>